<dbReference type="EMBL" id="JAJEQW010000001">
    <property type="protein sequence ID" value="MCC2241107.1"/>
    <property type="molecule type" value="Genomic_DNA"/>
</dbReference>
<organism evidence="3 4">
    <name type="scientific">Roseburia amylophila</name>
    <dbReference type="NCBI Taxonomy" id="2981794"/>
    <lineage>
        <taxon>Bacteria</taxon>
        <taxon>Bacillati</taxon>
        <taxon>Bacillota</taxon>
        <taxon>Clostridia</taxon>
        <taxon>Lachnospirales</taxon>
        <taxon>Lachnospiraceae</taxon>
        <taxon>Roseburia</taxon>
    </lineage>
</organism>
<evidence type="ECO:0000313" key="4">
    <source>
        <dbReference type="Proteomes" id="UP001198893"/>
    </source>
</evidence>
<dbReference type="InterPro" id="IPR036779">
    <property type="entry name" value="LysM_dom_sf"/>
</dbReference>
<keyword evidence="1" id="KW-0472">Membrane</keyword>
<evidence type="ECO:0000259" key="2">
    <source>
        <dbReference type="PROSITE" id="PS51782"/>
    </source>
</evidence>
<dbReference type="Proteomes" id="UP001198893">
    <property type="component" value="Unassembled WGS sequence"/>
</dbReference>
<keyword evidence="1" id="KW-1133">Transmembrane helix</keyword>
<feature type="domain" description="LysM" evidence="2">
    <location>
        <begin position="100"/>
        <end position="150"/>
    </location>
</feature>
<accession>A0AAW4WF66</accession>
<reference evidence="3" key="1">
    <citation type="submission" date="2021-10" db="EMBL/GenBank/DDBJ databases">
        <title>Anaerobic single-cell dispensing facilitates the cultivation of human gut bacteria.</title>
        <authorList>
            <person name="Afrizal A."/>
        </authorList>
    </citation>
    <scope>NUCLEOTIDE SEQUENCE</scope>
    <source>
        <strain evidence="3">CLA-AA-H204</strain>
    </source>
</reference>
<dbReference type="InterPro" id="IPR018392">
    <property type="entry name" value="LysM"/>
</dbReference>
<dbReference type="Gene3D" id="3.10.350.10">
    <property type="entry name" value="LysM domain"/>
    <property type="match status" value="1"/>
</dbReference>
<comment type="caution">
    <text evidence="3">The sequence shown here is derived from an EMBL/GenBank/DDBJ whole genome shotgun (WGS) entry which is preliminary data.</text>
</comment>
<dbReference type="SUPFAM" id="SSF54106">
    <property type="entry name" value="LysM domain"/>
    <property type="match status" value="1"/>
</dbReference>
<keyword evidence="1" id="KW-0812">Transmembrane</keyword>
<evidence type="ECO:0000313" key="3">
    <source>
        <dbReference type="EMBL" id="MCC2241107.1"/>
    </source>
</evidence>
<feature type="transmembrane region" description="Helical" evidence="1">
    <location>
        <begin position="60"/>
        <end position="83"/>
    </location>
</feature>
<gene>
    <name evidence="3" type="ORF">LKD47_02155</name>
</gene>
<name>A0AAW4WF66_9FIRM</name>
<dbReference type="SMART" id="SM00257">
    <property type="entry name" value="LysM"/>
    <property type="match status" value="1"/>
</dbReference>
<dbReference type="AlphaFoldDB" id="A0AAW4WF66"/>
<sequence>MNRDNRVYGYNEYKKYYGRGNKIDNIRRDMDGTQYTSNRTMAIRANGRRNRAYVCQIQRYLIISFLAVLLTILGVILGSNLLASSQSKASNEVNTYKYYTSIEVQKGDTLWTIAQQYAGDDADYASYIEEVKDMNQLTSDTIHAGEYLTVSYSSSEFK</sequence>
<evidence type="ECO:0000256" key="1">
    <source>
        <dbReference type="SAM" id="Phobius"/>
    </source>
</evidence>
<dbReference type="PROSITE" id="PS51782">
    <property type="entry name" value="LYSM"/>
    <property type="match status" value="1"/>
</dbReference>
<dbReference type="CDD" id="cd00118">
    <property type="entry name" value="LysM"/>
    <property type="match status" value="1"/>
</dbReference>
<proteinExistence type="predicted"/>
<dbReference type="RefSeq" id="WP_022243830.1">
    <property type="nucleotide sequence ID" value="NZ_JAJEQW010000001.1"/>
</dbReference>
<protein>
    <submittedName>
        <fullName evidence="3">LysM peptidoglycan-binding domain-containing protein</fullName>
    </submittedName>
</protein>
<dbReference type="Pfam" id="PF01476">
    <property type="entry name" value="LysM"/>
    <property type="match status" value="1"/>
</dbReference>